<evidence type="ECO:0000256" key="1">
    <source>
        <dbReference type="ARBA" id="ARBA00004496"/>
    </source>
</evidence>
<feature type="binding site" evidence="11">
    <location>
        <begin position="128"/>
        <end position="134"/>
    </location>
    <ligand>
        <name>UMP</name>
        <dbReference type="ChEBI" id="CHEBI:57865"/>
    </ligand>
</feature>
<feature type="domain" description="Aspartate/glutamate/uridylate kinase" evidence="12">
    <location>
        <begin position="17"/>
        <end position="216"/>
    </location>
</feature>
<accession>A0A211YQ52</accession>
<keyword evidence="7 11" id="KW-0418">Kinase</keyword>
<keyword evidence="6 11" id="KW-0547">Nucleotide-binding</keyword>
<comment type="subunit">
    <text evidence="11">Homohexamer.</text>
</comment>
<keyword evidence="8 11" id="KW-0067">ATP-binding</keyword>
<evidence type="ECO:0000256" key="10">
    <source>
        <dbReference type="ARBA" id="ARBA00047767"/>
    </source>
</evidence>
<keyword evidence="5 11" id="KW-0808">Transferase</keyword>
<comment type="pathway">
    <text evidence="2 11">Pyrimidine metabolism; CTP biosynthesis via de novo pathway; UDP from UMP (UMPK route): step 1/1.</text>
</comment>
<dbReference type="InterPro" id="IPR011818">
    <property type="entry name" value="Uridylate_kinase_arch/spir"/>
</dbReference>
<dbReference type="UniPathway" id="UPA00159">
    <property type="reaction ID" value="UER00275"/>
</dbReference>
<gene>
    <name evidence="11" type="primary">pyrH</name>
    <name evidence="13" type="ORF">Pdsh_04540</name>
</gene>
<organism evidence="13 14">
    <name type="scientific">Pyrodictium delaneyi</name>
    <dbReference type="NCBI Taxonomy" id="1273541"/>
    <lineage>
        <taxon>Archaea</taxon>
        <taxon>Thermoproteota</taxon>
        <taxon>Thermoprotei</taxon>
        <taxon>Desulfurococcales</taxon>
        <taxon>Pyrodictiaceae</taxon>
        <taxon>Pyrodictium</taxon>
    </lineage>
</organism>
<name>A0A211YQ52_9CREN</name>
<protein>
    <recommendedName>
        <fullName evidence="11">Uridylate kinase</fullName>
        <shortName evidence="11">UK</shortName>
        <ecNumber evidence="11">2.7.4.22</ecNumber>
    </recommendedName>
    <alternativeName>
        <fullName evidence="11">Uridine monophosphate kinase</fullName>
        <shortName evidence="11">UMP kinase</shortName>
        <shortName evidence="11">UMPK</shortName>
    </alternativeName>
</protein>
<dbReference type="InterPro" id="IPR011817">
    <property type="entry name" value="Uridylate_kinase"/>
</dbReference>
<evidence type="ECO:0000259" key="12">
    <source>
        <dbReference type="Pfam" id="PF00696"/>
    </source>
</evidence>
<comment type="activity regulation">
    <text evidence="11">Inhibited by UTP.</text>
</comment>
<comment type="function">
    <text evidence="11">Catalyzes the reversible phosphorylation of UMP to UDP.</text>
</comment>
<feature type="binding site" evidence="11">
    <location>
        <position position="163"/>
    </location>
    <ligand>
        <name>ATP</name>
        <dbReference type="ChEBI" id="CHEBI:30616"/>
    </ligand>
</feature>
<dbReference type="GO" id="GO:0044210">
    <property type="term" value="P:'de novo' CTP biosynthetic process"/>
    <property type="evidence" value="ECO:0007669"/>
    <property type="project" value="UniProtKB-UniRule"/>
</dbReference>
<feature type="binding site" evidence="11">
    <location>
        <position position="80"/>
    </location>
    <ligand>
        <name>UMP</name>
        <dbReference type="ChEBI" id="CHEBI:57865"/>
    </ligand>
</feature>
<feature type="binding site" evidence="11">
    <location>
        <begin position="21"/>
        <end position="25"/>
    </location>
    <ligand>
        <name>ATP</name>
        <dbReference type="ChEBI" id="CHEBI:30616"/>
    </ligand>
</feature>
<dbReference type="Proteomes" id="UP000196694">
    <property type="component" value="Unassembled WGS sequence"/>
</dbReference>
<dbReference type="PANTHER" id="PTHR42833:SF4">
    <property type="entry name" value="URIDYLATE KINASE PUMPKIN, CHLOROPLASTIC"/>
    <property type="match status" value="1"/>
</dbReference>
<sequence>MSAGPGAAWGVPGLPGTVVVKVSGKHINPEKPNMVKGYAEVFRSLHREGYRLAVVVGGGPVARAYIAAAREAGVNRALQDVLGIEAARLNARLLAAALHPEAYPEPPRSIWEALEAAATGKIVIAGGFQPGQSTAGVAALLAEALNADLLVLATTVDGVYTADPRRSPEAKLIPRLDYETLRKVLQQSVEPGRYELLDPLALSIVERSKIPVRVVNGSDPDNVARVVRGSDVGSLIATTKQ</sequence>
<evidence type="ECO:0000313" key="14">
    <source>
        <dbReference type="Proteomes" id="UP000196694"/>
    </source>
</evidence>
<keyword evidence="9 11" id="KW-0665">Pyrimidine biosynthesis</keyword>
<evidence type="ECO:0000256" key="6">
    <source>
        <dbReference type="ARBA" id="ARBA00022741"/>
    </source>
</evidence>
<dbReference type="EMBL" id="NCQP01000002">
    <property type="protein sequence ID" value="OWJ54967.1"/>
    <property type="molecule type" value="Genomic_DNA"/>
</dbReference>
<dbReference type="PIRSF" id="PIRSF005650">
    <property type="entry name" value="Uridylate_kin"/>
    <property type="match status" value="1"/>
</dbReference>
<keyword evidence="4 11" id="KW-0963">Cytoplasm</keyword>
<reference evidence="13 14" key="1">
    <citation type="submission" date="2017-05" db="EMBL/GenBank/DDBJ databases">
        <title>The draft genome of the hyperthermophilic archaeon 'Pyrodictium delaneyi strain Hulk', an iron and nitrate reducer, reveals the capacity for sulfate reduction.</title>
        <authorList>
            <person name="Demey L.M."/>
            <person name="Miller C."/>
            <person name="Manzella M."/>
            <person name="Reguera G."/>
            <person name="Kashefi K."/>
        </authorList>
    </citation>
    <scope>NUCLEOTIDE SEQUENCE [LARGE SCALE GENOMIC DNA]</scope>
    <source>
        <strain evidence="13 14">Hulk</strain>
    </source>
</reference>
<dbReference type="GO" id="GO:0033862">
    <property type="term" value="F:UMP kinase activity"/>
    <property type="evidence" value="ECO:0007669"/>
    <property type="project" value="UniProtKB-EC"/>
</dbReference>
<evidence type="ECO:0000256" key="11">
    <source>
        <dbReference type="HAMAP-Rule" id="MF_01220"/>
    </source>
</evidence>
<dbReference type="PANTHER" id="PTHR42833">
    <property type="entry name" value="URIDYLATE KINASE"/>
    <property type="match status" value="1"/>
</dbReference>
<proteinExistence type="inferred from homology"/>
<comment type="caution">
    <text evidence="11">Lacks conserved residue(s) required for the propagation of feature annotation.</text>
</comment>
<evidence type="ECO:0000256" key="7">
    <source>
        <dbReference type="ARBA" id="ARBA00022777"/>
    </source>
</evidence>
<evidence type="ECO:0000256" key="8">
    <source>
        <dbReference type="ARBA" id="ARBA00022840"/>
    </source>
</evidence>
<dbReference type="GO" id="GO:0005737">
    <property type="term" value="C:cytoplasm"/>
    <property type="evidence" value="ECO:0007669"/>
    <property type="project" value="UniProtKB-SubCell"/>
</dbReference>
<dbReference type="GO" id="GO:0005524">
    <property type="term" value="F:ATP binding"/>
    <property type="evidence" value="ECO:0007669"/>
    <property type="project" value="UniProtKB-KW"/>
</dbReference>
<keyword evidence="14" id="KW-1185">Reference proteome</keyword>
<evidence type="ECO:0000256" key="3">
    <source>
        <dbReference type="ARBA" id="ARBA00007614"/>
    </source>
</evidence>
<dbReference type="NCBIfam" id="TIGR02076">
    <property type="entry name" value="pyrH_arch"/>
    <property type="match status" value="1"/>
</dbReference>
<dbReference type="Gene3D" id="3.40.1160.10">
    <property type="entry name" value="Acetylglutamate kinase-like"/>
    <property type="match status" value="1"/>
</dbReference>
<comment type="subcellular location">
    <subcellularLocation>
        <location evidence="1 11">Cytoplasm</location>
    </subcellularLocation>
</comment>
<comment type="catalytic activity">
    <reaction evidence="10 11">
        <text>UMP + ATP = UDP + ADP</text>
        <dbReference type="Rhea" id="RHEA:24400"/>
        <dbReference type="ChEBI" id="CHEBI:30616"/>
        <dbReference type="ChEBI" id="CHEBI:57865"/>
        <dbReference type="ChEBI" id="CHEBI:58223"/>
        <dbReference type="ChEBI" id="CHEBI:456216"/>
        <dbReference type="EC" id="2.7.4.22"/>
    </reaction>
</comment>
<evidence type="ECO:0000256" key="4">
    <source>
        <dbReference type="ARBA" id="ARBA00022490"/>
    </source>
</evidence>
<comment type="caution">
    <text evidence="13">The sequence shown here is derived from an EMBL/GenBank/DDBJ whole genome shotgun (WGS) entry which is preliminary data.</text>
</comment>
<evidence type="ECO:0000313" key="13">
    <source>
        <dbReference type="EMBL" id="OWJ54967.1"/>
    </source>
</evidence>
<dbReference type="GO" id="GO:0006225">
    <property type="term" value="P:UDP biosynthetic process"/>
    <property type="evidence" value="ECO:0007669"/>
    <property type="project" value="TreeGrafter"/>
</dbReference>
<dbReference type="Pfam" id="PF00696">
    <property type="entry name" value="AA_kinase"/>
    <property type="match status" value="1"/>
</dbReference>
<evidence type="ECO:0000256" key="9">
    <source>
        <dbReference type="ARBA" id="ARBA00022975"/>
    </source>
</evidence>
<dbReference type="HAMAP" id="MF_01220_A">
    <property type="entry name" value="PyrH_A"/>
    <property type="match status" value="1"/>
</dbReference>
<dbReference type="EC" id="2.7.4.22" evidence="11"/>
<dbReference type="InterPro" id="IPR036393">
    <property type="entry name" value="AceGlu_kinase-like_sf"/>
</dbReference>
<feature type="binding site" evidence="11">
    <location>
        <position position="59"/>
    </location>
    <ligand>
        <name>ATP</name>
        <dbReference type="ChEBI" id="CHEBI:30616"/>
    </ligand>
</feature>
<dbReference type="SUPFAM" id="SSF53633">
    <property type="entry name" value="Carbamate kinase-like"/>
    <property type="match status" value="1"/>
</dbReference>
<feature type="binding site" evidence="11">
    <location>
        <position position="160"/>
    </location>
    <ligand>
        <name>ATP</name>
        <dbReference type="ChEBI" id="CHEBI:30616"/>
    </ligand>
</feature>
<feature type="binding site" evidence="11">
    <location>
        <position position="58"/>
    </location>
    <ligand>
        <name>UMP</name>
        <dbReference type="ChEBI" id="CHEBI:57865"/>
    </ligand>
</feature>
<dbReference type="AlphaFoldDB" id="A0A211YQ52"/>
<evidence type="ECO:0000256" key="2">
    <source>
        <dbReference type="ARBA" id="ARBA00004791"/>
    </source>
</evidence>
<comment type="similarity">
    <text evidence="3 11">Belongs to the UMP kinase family.</text>
</comment>
<feature type="binding site" evidence="11">
    <location>
        <position position="154"/>
    </location>
    <ligand>
        <name>ATP</name>
        <dbReference type="ChEBI" id="CHEBI:30616"/>
    </ligand>
</feature>
<dbReference type="InterPro" id="IPR001048">
    <property type="entry name" value="Asp/Glu/Uridylate_kinase"/>
</dbReference>
<evidence type="ECO:0000256" key="5">
    <source>
        <dbReference type="ARBA" id="ARBA00022679"/>
    </source>
</evidence>
<feature type="binding site" evidence="11">
    <location>
        <position position="63"/>
    </location>
    <ligand>
        <name>ATP</name>
        <dbReference type="ChEBI" id="CHEBI:30616"/>
    </ligand>
</feature>